<dbReference type="Gene3D" id="3.75.10.10">
    <property type="entry name" value="L-arginine/glycine Amidinotransferase, Chain A"/>
    <property type="match status" value="1"/>
</dbReference>
<accession>A0A7V5PMH3</accession>
<organism evidence="7">
    <name type="scientific">Caldithrix abyssi</name>
    <dbReference type="NCBI Taxonomy" id="187145"/>
    <lineage>
        <taxon>Bacteria</taxon>
        <taxon>Pseudomonadati</taxon>
        <taxon>Calditrichota</taxon>
        <taxon>Calditrichia</taxon>
        <taxon>Calditrichales</taxon>
        <taxon>Calditrichaceae</taxon>
        <taxon>Caldithrix</taxon>
    </lineage>
</organism>
<dbReference type="Pfam" id="PF02274">
    <property type="entry name" value="ADI"/>
    <property type="match status" value="1"/>
</dbReference>
<comment type="pathway">
    <text evidence="1">Amino-acid degradation; L-arginine degradation via ADI pathway; carbamoyl phosphate from L-arginine: step 1/2.</text>
</comment>
<evidence type="ECO:0000256" key="2">
    <source>
        <dbReference type="ARBA" id="ARBA00010206"/>
    </source>
</evidence>
<dbReference type="PANTHER" id="PTHR47271">
    <property type="entry name" value="ARGININE DEIMINASE"/>
    <property type="match status" value="1"/>
</dbReference>
<dbReference type="EMBL" id="DROD01000076">
    <property type="protein sequence ID" value="HHJ51753.1"/>
    <property type="molecule type" value="Genomic_DNA"/>
</dbReference>
<comment type="similarity">
    <text evidence="2">Belongs to the arginine deiminase family.</text>
</comment>
<evidence type="ECO:0000313" key="7">
    <source>
        <dbReference type="EMBL" id="HHJ51753.1"/>
    </source>
</evidence>
<dbReference type="Gene3D" id="1.10.3930.10">
    <property type="entry name" value="Arginine deiminase"/>
    <property type="match status" value="1"/>
</dbReference>
<dbReference type="EC" id="3.5.3.6" evidence="3"/>
<dbReference type="GO" id="GO:0016990">
    <property type="term" value="F:arginine deiminase activity"/>
    <property type="evidence" value="ECO:0007669"/>
    <property type="project" value="UniProtKB-EC"/>
</dbReference>
<evidence type="ECO:0000256" key="4">
    <source>
        <dbReference type="ARBA" id="ARBA00022801"/>
    </source>
</evidence>
<dbReference type="PIRSF" id="PIRSF006356">
    <property type="entry name" value="Arg_deiminase"/>
    <property type="match status" value="1"/>
</dbReference>
<keyword evidence="4" id="KW-0378">Hydrolase</keyword>
<dbReference type="InterPro" id="IPR003876">
    <property type="entry name" value="Arg_deiminase"/>
</dbReference>
<feature type="active site" description="Amidino-cysteine intermediate" evidence="6">
    <location>
        <position position="402"/>
    </location>
</feature>
<dbReference type="AlphaFoldDB" id="A0A7V5PMH3"/>
<evidence type="ECO:0000256" key="3">
    <source>
        <dbReference type="ARBA" id="ARBA00012171"/>
    </source>
</evidence>
<proteinExistence type="inferred from homology"/>
<dbReference type="Proteomes" id="UP000886124">
    <property type="component" value="Unassembled WGS sequence"/>
</dbReference>
<reference evidence="7" key="1">
    <citation type="journal article" date="2020" name="mSystems">
        <title>Genome- and Community-Level Interaction Insights into Carbon Utilization and Element Cycling Functions of Hydrothermarchaeota in Hydrothermal Sediment.</title>
        <authorList>
            <person name="Zhou Z."/>
            <person name="Liu Y."/>
            <person name="Xu W."/>
            <person name="Pan J."/>
            <person name="Luo Z.H."/>
            <person name="Li M."/>
        </authorList>
    </citation>
    <scope>NUCLEOTIDE SEQUENCE [LARGE SCALE GENOMIC DNA]</scope>
    <source>
        <strain evidence="7">HyVt-527</strain>
    </source>
</reference>
<dbReference type="GO" id="GO:0019546">
    <property type="term" value="P:L-arginine deiminase pathway"/>
    <property type="evidence" value="ECO:0007669"/>
    <property type="project" value="TreeGrafter"/>
</dbReference>
<evidence type="ECO:0000256" key="6">
    <source>
        <dbReference type="PIRSR" id="PIRSR006356-1"/>
    </source>
</evidence>
<sequence length="410" mass="46413">MQVHVRSEIDELKSVIVHTPGRELEMMTPDAADELLYDDILNLEAARAQHLQFTGVLSTVAEVLQVKDLLRQVLEDERSKKELIQTLCQKLSAPEVEQQLLGMDAEPLADRLITGTPLKRDTLERFLSERQFALPPLPNLFFTRDSAMVINHRVFIGNMASKIRSAEAIIMSQIFRHHPRIHCDDFLVDVTKQDIPYTTFEGGDILILREDTVLIGMSERTSARGIDYLIEQFKSRKKIKHVFVVILPKIRATIHLDMVFTMIDHDKAVVYPPLILDKDAVDVIHINITNPERPTLQQLPYLLEALKLVDIRLEPVLCGGSDLLHQKREQWQSGANFFTIGPGKIIGYGMNTYTYQELEKAGIPRIEARDVLNGTVNLKELSKYAVAISGNELTRGGGGCRCMTMPVLRD</sequence>
<comment type="catalytic activity">
    <reaction evidence="5">
        <text>L-arginine + H2O = L-citrulline + NH4(+)</text>
        <dbReference type="Rhea" id="RHEA:19597"/>
        <dbReference type="ChEBI" id="CHEBI:15377"/>
        <dbReference type="ChEBI" id="CHEBI:28938"/>
        <dbReference type="ChEBI" id="CHEBI:32682"/>
        <dbReference type="ChEBI" id="CHEBI:57743"/>
        <dbReference type="EC" id="3.5.3.6"/>
    </reaction>
</comment>
<gene>
    <name evidence="7" type="ORF">ENJ89_01045</name>
</gene>
<evidence type="ECO:0000256" key="1">
    <source>
        <dbReference type="ARBA" id="ARBA00005213"/>
    </source>
</evidence>
<dbReference type="PRINTS" id="PR01466">
    <property type="entry name" value="ARGDEIMINASE"/>
</dbReference>
<protein>
    <recommendedName>
        <fullName evidence="3">arginine deiminase</fullName>
        <ecNumber evidence="3">3.5.3.6</ecNumber>
    </recommendedName>
</protein>
<dbReference type="SUPFAM" id="SSF55909">
    <property type="entry name" value="Pentein"/>
    <property type="match status" value="1"/>
</dbReference>
<comment type="caution">
    <text evidence="7">The sequence shown here is derived from an EMBL/GenBank/DDBJ whole genome shotgun (WGS) entry which is preliminary data.</text>
</comment>
<evidence type="ECO:0000256" key="5">
    <source>
        <dbReference type="ARBA" id="ARBA00049429"/>
    </source>
</evidence>
<name>A0A7V5PMH3_CALAY</name>
<dbReference type="PANTHER" id="PTHR47271:SF2">
    <property type="entry name" value="ARGININE DEIMINASE"/>
    <property type="match status" value="1"/>
</dbReference>